<dbReference type="Proteomes" id="UP001559025">
    <property type="component" value="Unassembled WGS sequence"/>
</dbReference>
<dbReference type="Pfam" id="PF03372">
    <property type="entry name" value="Exo_endo_phos"/>
    <property type="match status" value="1"/>
</dbReference>
<keyword evidence="2" id="KW-0540">Nuclease</keyword>
<dbReference type="Gene3D" id="3.60.10.10">
    <property type="entry name" value="Endonuclease/exonuclease/phosphatase"/>
    <property type="match status" value="1"/>
</dbReference>
<sequence>MRLICLNGWGGKLHESLIAFLGEADPDVLCLQEVVHTPSADRGWLAYRDGGTDLPQRANFFAEVSSALPGHVATFCPAARGDLWNGEQRYPSFWGLATFVRATIPIIGQQQGFVHGAFSPHGYGEHPRSRSAHAVRLYDPEADHPVTIAHMHGLRDPTGKHDTPARSAQGARLLELTRSVAEDGDPVIVCGDFNVLPDSETFAVLRGFGLADLVTARGFTDTRTSHYTKAGRYADYMLVNDAVKVLSFDALAEPEVSDHRPLLLEFA</sequence>
<gene>
    <name evidence="2" type="ORF">V1479_10070</name>
</gene>
<protein>
    <submittedName>
        <fullName evidence="2">Endonuclease/exonuclease/phosphatase family protein</fullName>
    </submittedName>
</protein>
<evidence type="ECO:0000313" key="2">
    <source>
        <dbReference type="EMBL" id="MEX4007649.1"/>
    </source>
</evidence>
<dbReference type="RefSeq" id="WP_368802764.1">
    <property type="nucleotide sequence ID" value="NZ_JAZHFV010000002.1"/>
</dbReference>
<name>A0ABV3WU97_9HYPH</name>
<reference evidence="2 3" key="1">
    <citation type="submission" date="2024-01" db="EMBL/GenBank/DDBJ databases">
        <title>New evidence supports the origin of RcGTA from prophage.</title>
        <authorList>
            <person name="Xu Y."/>
            <person name="Liu B."/>
            <person name="Chen F."/>
        </authorList>
    </citation>
    <scope>NUCLEOTIDE SEQUENCE [LARGE SCALE GENOMIC DNA]</scope>
    <source>
        <strain evidence="2 3">CBW1107-2</strain>
    </source>
</reference>
<evidence type="ECO:0000313" key="3">
    <source>
        <dbReference type="Proteomes" id="UP001559025"/>
    </source>
</evidence>
<dbReference type="SUPFAM" id="SSF56219">
    <property type="entry name" value="DNase I-like"/>
    <property type="match status" value="1"/>
</dbReference>
<keyword evidence="2" id="KW-0255">Endonuclease</keyword>
<feature type="domain" description="Endonuclease/exonuclease/phosphatase" evidence="1">
    <location>
        <begin position="16"/>
        <end position="259"/>
    </location>
</feature>
<comment type="caution">
    <text evidence="2">The sequence shown here is derived from an EMBL/GenBank/DDBJ whole genome shotgun (WGS) entry which is preliminary data.</text>
</comment>
<dbReference type="InterPro" id="IPR005135">
    <property type="entry name" value="Endo/exonuclease/phosphatase"/>
</dbReference>
<proteinExistence type="predicted"/>
<keyword evidence="2" id="KW-0378">Hydrolase</keyword>
<dbReference type="EMBL" id="JAZHFV010000002">
    <property type="protein sequence ID" value="MEX4007649.1"/>
    <property type="molecule type" value="Genomic_DNA"/>
</dbReference>
<accession>A0ABV3WU97</accession>
<evidence type="ECO:0000259" key="1">
    <source>
        <dbReference type="Pfam" id="PF03372"/>
    </source>
</evidence>
<organism evidence="2 3">
    <name type="scientific">Neoaquamicrobium sediminum</name>
    <dbReference type="NCBI Taxonomy" id="1849104"/>
    <lineage>
        <taxon>Bacteria</taxon>
        <taxon>Pseudomonadati</taxon>
        <taxon>Pseudomonadota</taxon>
        <taxon>Alphaproteobacteria</taxon>
        <taxon>Hyphomicrobiales</taxon>
        <taxon>Phyllobacteriaceae</taxon>
        <taxon>Neoaquamicrobium</taxon>
    </lineage>
</organism>
<dbReference type="GO" id="GO:0004519">
    <property type="term" value="F:endonuclease activity"/>
    <property type="evidence" value="ECO:0007669"/>
    <property type="project" value="UniProtKB-KW"/>
</dbReference>
<dbReference type="InterPro" id="IPR036691">
    <property type="entry name" value="Endo/exonu/phosph_ase_sf"/>
</dbReference>
<keyword evidence="3" id="KW-1185">Reference proteome</keyword>